<protein>
    <submittedName>
        <fullName evidence="1">Uncharacterized protein</fullName>
    </submittedName>
</protein>
<name>R7S8P9_TRAVS</name>
<reference evidence="2" key="1">
    <citation type="journal article" date="2012" name="Science">
        <title>The Paleozoic origin of enzymatic lignin decomposition reconstructed from 31 fungal genomes.</title>
        <authorList>
            <person name="Floudas D."/>
            <person name="Binder M."/>
            <person name="Riley R."/>
            <person name="Barry K."/>
            <person name="Blanchette R.A."/>
            <person name="Henrissat B."/>
            <person name="Martinez A.T."/>
            <person name="Otillar R."/>
            <person name="Spatafora J.W."/>
            <person name="Yadav J.S."/>
            <person name="Aerts A."/>
            <person name="Benoit I."/>
            <person name="Boyd A."/>
            <person name="Carlson A."/>
            <person name="Copeland A."/>
            <person name="Coutinho P.M."/>
            <person name="de Vries R.P."/>
            <person name="Ferreira P."/>
            <person name="Findley K."/>
            <person name="Foster B."/>
            <person name="Gaskell J."/>
            <person name="Glotzer D."/>
            <person name="Gorecki P."/>
            <person name="Heitman J."/>
            <person name="Hesse C."/>
            <person name="Hori C."/>
            <person name="Igarashi K."/>
            <person name="Jurgens J.A."/>
            <person name="Kallen N."/>
            <person name="Kersten P."/>
            <person name="Kohler A."/>
            <person name="Kuees U."/>
            <person name="Kumar T.K.A."/>
            <person name="Kuo A."/>
            <person name="LaButti K."/>
            <person name="Larrondo L.F."/>
            <person name="Lindquist E."/>
            <person name="Ling A."/>
            <person name="Lombard V."/>
            <person name="Lucas S."/>
            <person name="Lundell T."/>
            <person name="Martin R."/>
            <person name="McLaughlin D.J."/>
            <person name="Morgenstern I."/>
            <person name="Morin E."/>
            <person name="Murat C."/>
            <person name="Nagy L.G."/>
            <person name="Nolan M."/>
            <person name="Ohm R.A."/>
            <person name="Patyshakuliyeva A."/>
            <person name="Rokas A."/>
            <person name="Ruiz-Duenas F.J."/>
            <person name="Sabat G."/>
            <person name="Salamov A."/>
            <person name="Samejima M."/>
            <person name="Schmutz J."/>
            <person name="Slot J.C."/>
            <person name="St John F."/>
            <person name="Stenlid J."/>
            <person name="Sun H."/>
            <person name="Sun S."/>
            <person name="Syed K."/>
            <person name="Tsang A."/>
            <person name="Wiebenga A."/>
            <person name="Young D."/>
            <person name="Pisabarro A."/>
            <person name="Eastwood D.C."/>
            <person name="Martin F."/>
            <person name="Cullen D."/>
            <person name="Grigoriev I.V."/>
            <person name="Hibbett D.S."/>
        </authorList>
    </citation>
    <scope>NUCLEOTIDE SEQUENCE [LARGE SCALE GENOMIC DNA]</scope>
    <source>
        <strain evidence="2">FP-101664</strain>
    </source>
</reference>
<feature type="non-terminal residue" evidence="1">
    <location>
        <position position="112"/>
    </location>
</feature>
<dbReference type="AlphaFoldDB" id="R7S8P9"/>
<accession>R7S8P9</accession>
<evidence type="ECO:0000313" key="2">
    <source>
        <dbReference type="Proteomes" id="UP000054317"/>
    </source>
</evidence>
<dbReference type="OrthoDB" id="2755983at2759"/>
<sequence length="112" mass="12752">MTFRPKPAFRKLGDTASGGYARREMQLRSEVRQGLKDKLVARVGHVDPEVSMRWTVSGLCEDIYLRHRLKLVGWPEGIVFGDLSKVTGLARIWILVRALRSGELTFEPITQE</sequence>
<proteinExistence type="predicted"/>
<evidence type="ECO:0000313" key="1">
    <source>
        <dbReference type="EMBL" id="EIW51344.1"/>
    </source>
</evidence>
<organism evidence="1 2">
    <name type="scientific">Trametes versicolor (strain FP-101664)</name>
    <name type="common">White-rot fungus</name>
    <name type="synonym">Coriolus versicolor</name>
    <dbReference type="NCBI Taxonomy" id="717944"/>
    <lineage>
        <taxon>Eukaryota</taxon>
        <taxon>Fungi</taxon>
        <taxon>Dikarya</taxon>
        <taxon>Basidiomycota</taxon>
        <taxon>Agaricomycotina</taxon>
        <taxon>Agaricomycetes</taxon>
        <taxon>Polyporales</taxon>
        <taxon>Polyporaceae</taxon>
        <taxon>Trametes</taxon>
    </lineage>
</organism>
<dbReference type="KEGG" id="tvs:TRAVEDRAFT_54645"/>
<dbReference type="Proteomes" id="UP000054317">
    <property type="component" value="Unassembled WGS sequence"/>
</dbReference>
<dbReference type="EMBL" id="JH711837">
    <property type="protein sequence ID" value="EIW51344.1"/>
    <property type="molecule type" value="Genomic_DNA"/>
</dbReference>
<gene>
    <name evidence="1" type="ORF">TRAVEDRAFT_54645</name>
</gene>
<dbReference type="RefSeq" id="XP_008045771.1">
    <property type="nucleotide sequence ID" value="XM_008047580.1"/>
</dbReference>
<dbReference type="GeneID" id="19417475"/>
<keyword evidence="2" id="KW-1185">Reference proteome</keyword>